<feature type="transmembrane region" description="Helical" evidence="1">
    <location>
        <begin position="7"/>
        <end position="26"/>
    </location>
</feature>
<gene>
    <name evidence="2" type="ORF">J2S17_000561</name>
</gene>
<dbReference type="Proteomes" id="UP001238088">
    <property type="component" value="Unassembled WGS sequence"/>
</dbReference>
<sequence>MSKYISLALLYMFGSITFFFFLTMNLEDEGMITIPLIVIIFFSIIIAMLHRIIDLLKNLK</sequence>
<evidence type="ECO:0000313" key="3">
    <source>
        <dbReference type="Proteomes" id="UP001238088"/>
    </source>
</evidence>
<keyword evidence="3" id="KW-1185">Reference proteome</keyword>
<keyword evidence="1" id="KW-0472">Membrane</keyword>
<dbReference type="EMBL" id="JAUSUB010000002">
    <property type="protein sequence ID" value="MDQ0268692.1"/>
    <property type="molecule type" value="Genomic_DNA"/>
</dbReference>
<keyword evidence="1" id="KW-0812">Transmembrane</keyword>
<accession>A0ABU0ABR1</accession>
<organism evidence="2 3">
    <name type="scientific">Cytobacillus purgationiresistens</name>
    <dbReference type="NCBI Taxonomy" id="863449"/>
    <lineage>
        <taxon>Bacteria</taxon>
        <taxon>Bacillati</taxon>
        <taxon>Bacillota</taxon>
        <taxon>Bacilli</taxon>
        <taxon>Bacillales</taxon>
        <taxon>Bacillaceae</taxon>
        <taxon>Cytobacillus</taxon>
    </lineage>
</organism>
<evidence type="ECO:0000256" key="1">
    <source>
        <dbReference type="SAM" id="Phobius"/>
    </source>
</evidence>
<proteinExistence type="predicted"/>
<comment type="caution">
    <text evidence="2">The sequence shown here is derived from an EMBL/GenBank/DDBJ whole genome shotgun (WGS) entry which is preliminary data.</text>
</comment>
<protein>
    <submittedName>
        <fullName evidence="2">Uncharacterized protein</fullName>
    </submittedName>
</protein>
<name>A0ABU0ABR1_9BACI</name>
<evidence type="ECO:0000313" key="2">
    <source>
        <dbReference type="EMBL" id="MDQ0268692.1"/>
    </source>
</evidence>
<keyword evidence="1" id="KW-1133">Transmembrane helix</keyword>
<feature type="transmembrane region" description="Helical" evidence="1">
    <location>
        <begin position="32"/>
        <end position="53"/>
    </location>
</feature>
<reference evidence="2 3" key="1">
    <citation type="submission" date="2023-07" db="EMBL/GenBank/DDBJ databases">
        <title>Genomic Encyclopedia of Type Strains, Phase IV (KMG-IV): sequencing the most valuable type-strain genomes for metagenomic binning, comparative biology and taxonomic classification.</title>
        <authorList>
            <person name="Goeker M."/>
        </authorList>
    </citation>
    <scope>NUCLEOTIDE SEQUENCE [LARGE SCALE GENOMIC DNA]</scope>
    <source>
        <strain evidence="2 3">DSM 23494</strain>
    </source>
</reference>